<protein>
    <submittedName>
        <fullName evidence="2">Uncharacterized protein</fullName>
    </submittedName>
</protein>
<dbReference type="Proteomes" id="UP001185092">
    <property type="component" value="Unassembled WGS sequence"/>
</dbReference>
<evidence type="ECO:0000313" key="2">
    <source>
        <dbReference type="EMBL" id="MDR6238325.1"/>
    </source>
</evidence>
<gene>
    <name evidence="2" type="ORF">HNQ88_001301</name>
</gene>
<keyword evidence="1" id="KW-0472">Membrane</keyword>
<keyword evidence="3" id="KW-1185">Reference proteome</keyword>
<feature type="transmembrane region" description="Helical" evidence="1">
    <location>
        <begin position="160"/>
        <end position="179"/>
    </location>
</feature>
<proteinExistence type="predicted"/>
<keyword evidence="1" id="KW-0812">Transmembrane</keyword>
<reference evidence="2" key="1">
    <citation type="submission" date="2023-07" db="EMBL/GenBank/DDBJ databases">
        <title>Genomic Encyclopedia of Type Strains, Phase IV (KMG-IV): sequencing the most valuable type-strain genomes for metagenomic binning, comparative biology and taxonomic classification.</title>
        <authorList>
            <person name="Goeker M."/>
        </authorList>
    </citation>
    <scope>NUCLEOTIDE SEQUENCE</scope>
    <source>
        <strain evidence="2">DSM 26174</strain>
    </source>
</reference>
<evidence type="ECO:0000256" key="1">
    <source>
        <dbReference type="SAM" id="Phobius"/>
    </source>
</evidence>
<dbReference type="EMBL" id="JAVDQD010000001">
    <property type="protein sequence ID" value="MDR6238325.1"/>
    <property type="molecule type" value="Genomic_DNA"/>
</dbReference>
<organism evidence="2 3">
    <name type="scientific">Aureibacter tunicatorum</name>
    <dbReference type="NCBI Taxonomy" id="866807"/>
    <lineage>
        <taxon>Bacteria</taxon>
        <taxon>Pseudomonadati</taxon>
        <taxon>Bacteroidota</taxon>
        <taxon>Cytophagia</taxon>
        <taxon>Cytophagales</taxon>
        <taxon>Persicobacteraceae</taxon>
        <taxon>Aureibacter</taxon>
    </lineage>
</organism>
<sequence>MNQIFIKNATKKKVLVTFILTQFVYAIMLNITIPKLTKLSGMEIFDMRPAGYTVQYAKDLLSALGETGRSMYLYEQIPLDFIYPILFAISYSLLLAFLLKYLTHPQSKLYLFCWFPVFAGILDYIENFGVVHLLRSYPEVSNTSIILTNLTTIAKSAMTSLYFITLFSVGIGLLIKWLLAKNQQRIDSENTKDNP</sequence>
<name>A0AAE3XKR4_9BACT</name>
<feature type="transmembrane region" description="Helical" evidence="1">
    <location>
        <begin position="14"/>
        <end position="33"/>
    </location>
</feature>
<dbReference type="RefSeq" id="WP_309937805.1">
    <property type="nucleotide sequence ID" value="NZ_AP025305.1"/>
</dbReference>
<dbReference type="AlphaFoldDB" id="A0AAE3XKR4"/>
<feature type="transmembrane region" description="Helical" evidence="1">
    <location>
        <begin position="81"/>
        <end position="102"/>
    </location>
</feature>
<feature type="transmembrane region" description="Helical" evidence="1">
    <location>
        <begin position="109"/>
        <end position="125"/>
    </location>
</feature>
<evidence type="ECO:0000313" key="3">
    <source>
        <dbReference type="Proteomes" id="UP001185092"/>
    </source>
</evidence>
<accession>A0AAE3XKR4</accession>
<keyword evidence="1" id="KW-1133">Transmembrane helix</keyword>
<comment type="caution">
    <text evidence="2">The sequence shown here is derived from an EMBL/GenBank/DDBJ whole genome shotgun (WGS) entry which is preliminary data.</text>
</comment>